<dbReference type="EMBL" id="CAJDKC010000003">
    <property type="protein sequence ID" value="CAD0306991.1"/>
    <property type="molecule type" value="Genomic_DNA"/>
</dbReference>
<sequence length="61" mass="6905">MPILSTDRARLAVNAVILLAAFGFWVQLRWYVQHRNGAEHCVMTKLLDNAGFRSSARHAHS</sequence>
<organism evidence="2 3">
    <name type="scientific">Xanthomonas hortorum pv. carotae</name>
    <dbReference type="NCBI Taxonomy" id="487904"/>
    <lineage>
        <taxon>Bacteria</taxon>
        <taxon>Pseudomonadati</taxon>
        <taxon>Pseudomonadota</taxon>
        <taxon>Gammaproteobacteria</taxon>
        <taxon>Lysobacterales</taxon>
        <taxon>Lysobacteraceae</taxon>
        <taxon>Xanthomonas</taxon>
    </lineage>
</organism>
<evidence type="ECO:0000313" key="3">
    <source>
        <dbReference type="Proteomes" id="UP000587508"/>
    </source>
</evidence>
<dbReference type="RefSeq" id="WP_152025496.1">
    <property type="nucleotide sequence ID" value="NZ_CAJDKC010000003.1"/>
</dbReference>
<gene>
    <name evidence="2" type="ORF">CFBP7900_05190</name>
</gene>
<evidence type="ECO:0000313" key="2">
    <source>
        <dbReference type="EMBL" id="CAD0306994.1"/>
    </source>
</evidence>
<proteinExistence type="predicted"/>
<comment type="caution">
    <text evidence="2">The sequence shown here is derived from an EMBL/GenBank/DDBJ whole genome shotgun (WGS) entry which is preliminary data.</text>
</comment>
<keyword evidence="1" id="KW-0812">Transmembrane</keyword>
<dbReference type="Proteomes" id="UP000587508">
    <property type="component" value="Unassembled WGS sequence"/>
</dbReference>
<dbReference type="EMBL" id="CAJDKC010000003">
    <property type="protein sequence ID" value="CAD0306994.1"/>
    <property type="molecule type" value="Genomic_DNA"/>
</dbReference>
<keyword evidence="1" id="KW-1133">Transmembrane helix</keyword>
<accession>A0A6V7BXY5</accession>
<feature type="transmembrane region" description="Helical" evidence="1">
    <location>
        <begin position="12"/>
        <end position="32"/>
    </location>
</feature>
<name>A0A6V7BXY5_9XANT</name>
<dbReference type="AlphaFoldDB" id="A0A6V7BXY5"/>
<protein>
    <submittedName>
        <fullName evidence="2">Uncharacterized protein</fullName>
    </submittedName>
</protein>
<reference evidence="2 3" key="1">
    <citation type="submission" date="2020-07" db="EMBL/GenBank/DDBJ databases">
        <authorList>
            <person name="Pothier F. J."/>
        </authorList>
    </citation>
    <scope>NUCLEOTIDE SEQUENCE [LARGE SCALE GENOMIC DNA]</scope>
    <source>
        <strain evidence="2 3">CFBP 7900</strain>
    </source>
</reference>
<keyword evidence="1" id="KW-0472">Membrane</keyword>
<evidence type="ECO:0000256" key="1">
    <source>
        <dbReference type="SAM" id="Phobius"/>
    </source>
</evidence>